<dbReference type="Proteomes" id="UP000004995">
    <property type="component" value="Unassembled WGS sequence"/>
</dbReference>
<name>K3ZGD3_SETIT</name>
<evidence type="ECO:0000313" key="2">
    <source>
        <dbReference type="Proteomes" id="UP000004995"/>
    </source>
</evidence>
<accession>K3ZGD3</accession>
<reference evidence="1" key="2">
    <citation type="submission" date="2018-08" db="UniProtKB">
        <authorList>
            <consortium name="EnsemblPlants"/>
        </authorList>
    </citation>
    <scope>IDENTIFICATION</scope>
    <source>
        <strain evidence="1">Yugu1</strain>
    </source>
</reference>
<sequence>MLNIGFFDRTNCMIMHFKHSCTPIFPPEYGTTSI</sequence>
<dbReference type="AlphaFoldDB" id="K3ZGD3"/>
<proteinExistence type="predicted"/>
<dbReference type="EMBL" id="AGNK02001430">
    <property type="status" value="NOT_ANNOTATED_CDS"/>
    <property type="molecule type" value="Genomic_DNA"/>
</dbReference>
<protein>
    <submittedName>
        <fullName evidence="1">Uncharacterized protein</fullName>
    </submittedName>
</protein>
<evidence type="ECO:0000313" key="1">
    <source>
        <dbReference type="EnsemblPlants" id="KQL13141"/>
    </source>
</evidence>
<dbReference type="EnsemblPlants" id="KQL13141">
    <property type="protein sequence ID" value="KQL13141"/>
    <property type="gene ID" value="SETIT_025635mg"/>
</dbReference>
<reference evidence="2" key="1">
    <citation type="journal article" date="2012" name="Nat. Biotechnol.">
        <title>Reference genome sequence of the model plant Setaria.</title>
        <authorList>
            <person name="Bennetzen J.L."/>
            <person name="Schmutz J."/>
            <person name="Wang H."/>
            <person name="Percifield R."/>
            <person name="Hawkins J."/>
            <person name="Pontaroli A.C."/>
            <person name="Estep M."/>
            <person name="Feng L."/>
            <person name="Vaughn J.N."/>
            <person name="Grimwood J."/>
            <person name="Jenkins J."/>
            <person name="Barry K."/>
            <person name="Lindquist E."/>
            <person name="Hellsten U."/>
            <person name="Deshpande S."/>
            <person name="Wang X."/>
            <person name="Wu X."/>
            <person name="Mitros T."/>
            <person name="Triplett J."/>
            <person name="Yang X."/>
            <person name="Ye C.Y."/>
            <person name="Mauro-Herrera M."/>
            <person name="Wang L."/>
            <person name="Li P."/>
            <person name="Sharma M."/>
            <person name="Sharma R."/>
            <person name="Ronald P.C."/>
            <person name="Panaud O."/>
            <person name="Kellogg E.A."/>
            <person name="Brutnell T.P."/>
            <person name="Doust A.N."/>
            <person name="Tuskan G.A."/>
            <person name="Rokhsar D."/>
            <person name="Devos K.M."/>
        </authorList>
    </citation>
    <scope>NUCLEOTIDE SEQUENCE [LARGE SCALE GENOMIC DNA]</scope>
    <source>
        <strain evidence="2">cv. Yugu1</strain>
    </source>
</reference>
<keyword evidence="2" id="KW-1185">Reference proteome</keyword>
<dbReference type="InParanoid" id="K3ZGD3"/>
<organism evidence="1 2">
    <name type="scientific">Setaria italica</name>
    <name type="common">Foxtail millet</name>
    <name type="synonym">Panicum italicum</name>
    <dbReference type="NCBI Taxonomy" id="4555"/>
    <lineage>
        <taxon>Eukaryota</taxon>
        <taxon>Viridiplantae</taxon>
        <taxon>Streptophyta</taxon>
        <taxon>Embryophyta</taxon>
        <taxon>Tracheophyta</taxon>
        <taxon>Spermatophyta</taxon>
        <taxon>Magnoliopsida</taxon>
        <taxon>Liliopsida</taxon>
        <taxon>Poales</taxon>
        <taxon>Poaceae</taxon>
        <taxon>PACMAD clade</taxon>
        <taxon>Panicoideae</taxon>
        <taxon>Panicodae</taxon>
        <taxon>Paniceae</taxon>
        <taxon>Cenchrinae</taxon>
        <taxon>Setaria</taxon>
    </lineage>
</organism>
<dbReference type="Gramene" id="KQL13141">
    <property type="protein sequence ID" value="KQL13141"/>
    <property type="gene ID" value="SETIT_025635mg"/>
</dbReference>
<dbReference type="HOGENOM" id="CLU_3377920_0_0_1"/>